<name>A0A917VKE8_9ACTN</name>
<reference evidence="2" key="2">
    <citation type="submission" date="2020-09" db="EMBL/GenBank/DDBJ databases">
        <authorList>
            <person name="Sun Q."/>
            <person name="Ohkuma M."/>
        </authorList>
    </citation>
    <scope>NUCLEOTIDE SEQUENCE</scope>
    <source>
        <strain evidence="2">JCM 13064</strain>
    </source>
</reference>
<sequence>MASLNTLNWFTTLGSRGATTAVERDRQLAKLVSTLKGLNPDVAGLMEVENNGTTALNTLVAALNAAVGAGTYQGITSPIPGTDAIQVALIYKPAVLTPVGGAQSSADPVFRRPPLIQNFKRAKGGDGTTFAMIVNHFKSKGCGGATGADLDQGDGQSCFNAERVRQAQAVLGLIDGLKLANPVVLGDLNAYGEEDPMHTLEAAKLVSVSKKFLGKKDRYSYVFGGLSGELDHVLVGKKLLDRVTGATIWHINADEGRFLDYNTEFNSPALYSPEAFRSSDHDPLLFGLHLKKD</sequence>
<dbReference type="InterPro" id="IPR005135">
    <property type="entry name" value="Endo/exonuclease/phosphatase"/>
</dbReference>
<dbReference type="Proteomes" id="UP000645217">
    <property type="component" value="Unassembled WGS sequence"/>
</dbReference>
<keyword evidence="3" id="KW-1185">Reference proteome</keyword>
<dbReference type="CDD" id="cd10283">
    <property type="entry name" value="MnuA_DNase1-like"/>
    <property type="match status" value="1"/>
</dbReference>
<feature type="domain" description="Endonuclease/exonuclease/phosphatase" evidence="1">
    <location>
        <begin position="19"/>
        <end position="281"/>
    </location>
</feature>
<evidence type="ECO:0000313" key="3">
    <source>
        <dbReference type="Proteomes" id="UP000645217"/>
    </source>
</evidence>
<dbReference type="GO" id="GO:0003824">
    <property type="term" value="F:catalytic activity"/>
    <property type="evidence" value="ECO:0007669"/>
    <property type="project" value="InterPro"/>
</dbReference>
<organism evidence="2 3">
    <name type="scientific">Sphaerisporangium melleum</name>
    <dbReference type="NCBI Taxonomy" id="321316"/>
    <lineage>
        <taxon>Bacteria</taxon>
        <taxon>Bacillati</taxon>
        <taxon>Actinomycetota</taxon>
        <taxon>Actinomycetes</taxon>
        <taxon>Streptosporangiales</taxon>
        <taxon>Streptosporangiaceae</taxon>
        <taxon>Sphaerisporangium</taxon>
    </lineage>
</organism>
<evidence type="ECO:0000313" key="2">
    <source>
        <dbReference type="EMBL" id="GGK93128.1"/>
    </source>
</evidence>
<comment type="caution">
    <text evidence="2">The sequence shown here is derived from an EMBL/GenBank/DDBJ whole genome shotgun (WGS) entry which is preliminary data.</text>
</comment>
<reference evidence="2" key="1">
    <citation type="journal article" date="2014" name="Int. J. Syst. Evol. Microbiol.">
        <title>Complete genome sequence of Corynebacterium casei LMG S-19264T (=DSM 44701T), isolated from a smear-ripened cheese.</title>
        <authorList>
            <consortium name="US DOE Joint Genome Institute (JGI-PGF)"/>
            <person name="Walter F."/>
            <person name="Albersmeier A."/>
            <person name="Kalinowski J."/>
            <person name="Ruckert C."/>
        </authorList>
    </citation>
    <scope>NUCLEOTIDE SEQUENCE</scope>
    <source>
        <strain evidence="2">JCM 13064</strain>
    </source>
</reference>
<dbReference type="EMBL" id="BMNT01000021">
    <property type="protein sequence ID" value="GGK93128.1"/>
    <property type="molecule type" value="Genomic_DNA"/>
</dbReference>
<dbReference type="PANTHER" id="PTHR42834:SF1">
    <property type="entry name" value="ENDONUCLEASE_EXONUCLEASE_PHOSPHATASE FAMILY PROTEIN (AFU_ORTHOLOGUE AFUA_3G09210)"/>
    <property type="match status" value="1"/>
</dbReference>
<evidence type="ECO:0000259" key="1">
    <source>
        <dbReference type="Pfam" id="PF03372"/>
    </source>
</evidence>
<dbReference type="InterPro" id="IPR036691">
    <property type="entry name" value="Endo/exonu/phosph_ase_sf"/>
</dbReference>
<dbReference type="NCBIfam" id="NF033681">
    <property type="entry name" value="ExeM_NucH_DNase"/>
    <property type="match status" value="1"/>
</dbReference>
<dbReference type="SUPFAM" id="SSF56219">
    <property type="entry name" value="DNase I-like"/>
    <property type="match status" value="1"/>
</dbReference>
<accession>A0A917VKE8</accession>
<protein>
    <recommendedName>
        <fullName evidence="1">Endonuclease/exonuclease/phosphatase domain-containing protein</fullName>
    </recommendedName>
</protein>
<dbReference type="Gene3D" id="3.60.10.10">
    <property type="entry name" value="Endonuclease/exonuclease/phosphatase"/>
    <property type="match status" value="1"/>
</dbReference>
<dbReference type="AlphaFoldDB" id="A0A917VKE8"/>
<dbReference type="PANTHER" id="PTHR42834">
    <property type="entry name" value="ENDONUCLEASE/EXONUCLEASE/PHOSPHATASE FAMILY PROTEIN (AFU_ORTHOLOGUE AFUA_3G09210)"/>
    <property type="match status" value="1"/>
</dbReference>
<dbReference type="InterPro" id="IPR047971">
    <property type="entry name" value="ExeM-like"/>
</dbReference>
<dbReference type="Pfam" id="PF03372">
    <property type="entry name" value="Exo_endo_phos"/>
    <property type="match status" value="1"/>
</dbReference>
<proteinExistence type="predicted"/>
<gene>
    <name evidence="2" type="ORF">GCM10007964_39520</name>
</gene>